<organism evidence="2 3">
    <name type="scientific">Heyndrickxia acidicola</name>
    <dbReference type="NCBI Taxonomy" id="209389"/>
    <lineage>
        <taxon>Bacteria</taxon>
        <taxon>Bacillati</taxon>
        <taxon>Bacillota</taxon>
        <taxon>Bacilli</taxon>
        <taxon>Bacillales</taxon>
        <taxon>Bacillaceae</taxon>
        <taxon>Heyndrickxia</taxon>
    </lineage>
</organism>
<keyword evidence="3" id="KW-1185">Reference proteome</keyword>
<name>A0ABU6MCK8_9BACI</name>
<dbReference type="RefSeq" id="WP_157090656.1">
    <property type="nucleotide sequence ID" value="NZ_JARMAB010000006.1"/>
</dbReference>
<gene>
    <name evidence="2" type="ORF">P4T90_04770</name>
</gene>
<accession>A0ABU6MCK8</accession>
<feature type="region of interest" description="Disordered" evidence="1">
    <location>
        <begin position="84"/>
        <end position="103"/>
    </location>
</feature>
<proteinExistence type="predicted"/>
<reference evidence="2 3" key="1">
    <citation type="submission" date="2023-03" db="EMBL/GenBank/DDBJ databases">
        <title>Bacillus Genome Sequencing.</title>
        <authorList>
            <person name="Dunlap C."/>
        </authorList>
    </citation>
    <scope>NUCLEOTIDE SEQUENCE [LARGE SCALE GENOMIC DNA]</scope>
    <source>
        <strain evidence="2 3">B-23453</strain>
    </source>
</reference>
<evidence type="ECO:0000313" key="3">
    <source>
        <dbReference type="Proteomes" id="UP001341444"/>
    </source>
</evidence>
<dbReference type="EMBL" id="JARMAB010000006">
    <property type="protein sequence ID" value="MED1202403.1"/>
    <property type="molecule type" value="Genomic_DNA"/>
</dbReference>
<evidence type="ECO:0000313" key="2">
    <source>
        <dbReference type="EMBL" id="MED1202403.1"/>
    </source>
</evidence>
<sequence>MIRVEDKRLLQVKQVIRGIPQKHATMWSPTVNENRVFGMKIIGRTIRTLPISLYNPNLDLIQRLIGEKGARLLRDQLALGRPRRSLRRGGSLRPRKASACSGN</sequence>
<evidence type="ECO:0000256" key="1">
    <source>
        <dbReference type="SAM" id="MobiDB-lite"/>
    </source>
</evidence>
<protein>
    <submittedName>
        <fullName evidence="2">Uncharacterized protein</fullName>
    </submittedName>
</protein>
<comment type="caution">
    <text evidence="2">The sequence shown here is derived from an EMBL/GenBank/DDBJ whole genome shotgun (WGS) entry which is preliminary data.</text>
</comment>
<dbReference type="Proteomes" id="UP001341444">
    <property type="component" value="Unassembled WGS sequence"/>
</dbReference>